<organism evidence="1">
    <name type="scientific">Anguilla anguilla</name>
    <name type="common">European freshwater eel</name>
    <name type="synonym">Muraena anguilla</name>
    <dbReference type="NCBI Taxonomy" id="7936"/>
    <lineage>
        <taxon>Eukaryota</taxon>
        <taxon>Metazoa</taxon>
        <taxon>Chordata</taxon>
        <taxon>Craniata</taxon>
        <taxon>Vertebrata</taxon>
        <taxon>Euteleostomi</taxon>
        <taxon>Actinopterygii</taxon>
        <taxon>Neopterygii</taxon>
        <taxon>Teleostei</taxon>
        <taxon>Anguilliformes</taxon>
        <taxon>Anguillidae</taxon>
        <taxon>Anguilla</taxon>
    </lineage>
</organism>
<accession>A0A0E9S1Q6</accession>
<reference evidence="1" key="1">
    <citation type="submission" date="2014-11" db="EMBL/GenBank/DDBJ databases">
        <authorList>
            <person name="Amaro Gonzalez C."/>
        </authorList>
    </citation>
    <scope>NUCLEOTIDE SEQUENCE</scope>
</reference>
<dbReference type="EMBL" id="GBXM01073238">
    <property type="protein sequence ID" value="JAH35339.1"/>
    <property type="molecule type" value="Transcribed_RNA"/>
</dbReference>
<proteinExistence type="predicted"/>
<sequence length="48" mass="5703">MQVCAFHFLSHRPPNVLSETSCSFKYSHYYAAIKKKKNLIVELHDYTR</sequence>
<name>A0A0E9S1Q6_ANGAN</name>
<evidence type="ECO:0000313" key="1">
    <source>
        <dbReference type="EMBL" id="JAH35339.1"/>
    </source>
</evidence>
<reference evidence="1" key="2">
    <citation type="journal article" date="2015" name="Fish Shellfish Immunol.">
        <title>Early steps in the European eel (Anguilla anguilla)-Vibrio vulnificus interaction in the gills: Role of the RtxA13 toxin.</title>
        <authorList>
            <person name="Callol A."/>
            <person name="Pajuelo D."/>
            <person name="Ebbesson L."/>
            <person name="Teles M."/>
            <person name="MacKenzie S."/>
            <person name="Amaro C."/>
        </authorList>
    </citation>
    <scope>NUCLEOTIDE SEQUENCE</scope>
</reference>
<dbReference type="AlphaFoldDB" id="A0A0E9S1Q6"/>
<protein>
    <submittedName>
        <fullName evidence="1">Uncharacterized protein</fullName>
    </submittedName>
</protein>